<dbReference type="EMBL" id="UINC01136670">
    <property type="protein sequence ID" value="SVD21568.1"/>
    <property type="molecule type" value="Genomic_DNA"/>
</dbReference>
<name>A0A382TJG6_9ZZZZ</name>
<reference evidence="1" key="1">
    <citation type="submission" date="2018-05" db="EMBL/GenBank/DDBJ databases">
        <authorList>
            <person name="Lanie J.A."/>
            <person name="Ng W.-L."/>
            <person name="Kazmierczak K.M."/>
            <person name="Andrzejewski T.M."/>
            <person name="Davidsen T.M."/>
            <person name="Wayne K.J."/>
            <person name="Tettelin H."/>
            <person name="Glass J.I."/>
            <person name="Rusch D."/>
            <person name="Podicherti R."/>
            <person name="Tsui H.-C.T."/>
            <person name="Winkler M.E."/>
        </authorList>
    </citation>
    <scope>NUCLEOTIDE SEQUENCE</scope>
</reference>
<proteinExistence type="predicted"/>
<evidence type="ECO:0000313" key="1">
    <source>
        <dbReference type="EMBL" id="SVD21568.1"/>
    </source>
</evidence>
<accession>A0A382TJG6</accession>
<feature type="non-terminal residue" evidence="1">
    <location>
        <position position="1"/>
    </location>
</feature>
<dbReference type="AlphaFoldDB" id="A0A382TJG6"/>
<organism evidence="1">
    <name type="scientific">marine metagenome</name>
    <dbReference type="NCBI Taxonomy" id="408172"/>
    <lineage>
        <taxon>unclassified sequences</taxon>
        <taxon>metagenomes</taxon>
        <taxon>ecological metagenomes</taxon>
    </lineage>
</organism>
<protein>
    <submittedName>
        <fullName evidence="1">Uncharacterized protein</fullName>
    </submittedName>
</protein>
<gene>
    <name evidence="1" type="ORF">METZ01_LOCUS374422</name>
</gene>
<sequence length="58" mass="6831">RSRIQEIWDENGLTGRPDIPERIIGDLSQQYQKTYDDFYRKGAFESRYGDLPPVIPDD</sequence>